<dbReference type="InterPro" id="IPR036249">
    <property type="entry name" value="Thioredoxin-like_sf"/>
</dbReference>
<dbReference type="CDD" id="cd02966">
    <property type="entry name" value="TlpA_like_family"/>
    <property type="match status" value="1"/>
</dbReference>
<dbReference type="RefSeq" id="WP_076385331.1">
    <property type="nucleotide sequence ID" value="NZ_DAOOBN010000002.1"/>
</dbReference>
<dbReference type="GO" id="GO:0017004">
    <property type="term" value="P:cytochrome complex assembly"/>
    <property type="evidence" value="ECO:0007669"/>
    <property type="project" value="UniProtKB-KW"/>
</dbReference>
<evidence type="ECO:0000256" key="2">
    <source>
        <dbReference type="ARBA" id="ARBA00022748"/>
    </source>
</evidence>
<dbReference type="GO" id="GO:0030313">
    <property type="term" value="C:cell envelope"/>
    <property type="evidence" value="ECO:0007669"/>
    <property type="project" value="UniProtKB-SubCell"/>
</dbReference>
<evidence type="ECO:0000256" key="5">
    <source>
        <dbReference type="SAM" id="SignalP"/>
    </source>
</evidence>
<dbReference type="SUPFAM" id="SSF52833">
    <property type="entry name" value="Thioredoxin-like"/>
    <property type="match status" value="1"/>
</dbReference>
<evidence type="ECO:0000313" key="7">
    <source>
        <dbReference type="EMBL" id="SIS51634.1"/>
    </source>
</evidence>
<keyword evidence="2" id="KW-0201">Cytochrome c-type biogenesis</keyword>
<comment type="subcellular location">
    <subcellularLocation>
        <location evidence="1">Cell envelope</location>
    </subcellularLocation>
</comment>
<feature type="domain" description="Thioredoxin" evidence="6">
    <location>
        <begin position="292"/>
        <end position="427"/>
    </location>
</feature>
<dbReference type="PANTHER" id="PTHR42852:SF6">
    <property type="entry name" value="THIOL:DISULFIDE INTERCHANGE PROTEIN DSBE"/>
    <property type="match status" value="1"/>
</dbReference>
<proteinExistence type="predicted"/>
<dbReference type="PROSITE" id="PS51352">
    <property type="entry name" value="THIOREDOXIN_2"/>
    <property type="match status" value="1"/>
</dbReference>
<dbReference type="InterPro" id="IPR050553">
    <property type="entry name" value="Thioredoxin_ResA/DsbE_sf"/>
</dbReference>
<dbReference type="EMBL" id="FTOI01000002">
    <property type="protein sequence ID" value="SIS51634.1"/>
    <property type="molecule type" value="Genomic_DNA"/>
</dbReference>
<dbReference type="InterPro" id="IPR000866">
    <property type="entry name" value="AhpC/TSA"/>
</dbReference>
<keyword evidence="5" id="KW-0732">Signal</keyword>
<dbReference type="AlphaFoldDB" id="A0A1N7JQW9"/>
<sequence length="427" mass="48660">MKKIFAILSLVMMNSLSAQFKIEIEAPATYTPKEVYLYTLSGSKDLLETKEVRKGNTWQINVTKPYSGMMKLYFPEQNVSINFISENKDIKLKFDVENSKVSNIQYLDESNFVMNNLQDVQQKKEFILPALFQMKEYYKDNSDFGKAIENEIGRLSNNSETSAKYPFVSFYKTNYAKFLEKSAAKKPVTHKDIIEFLTKSNDFLETSSLMRPILVSYLNIGPSTNVSADIDQLLTAVNVETPRGQTVLSELIEIFDLYEMKDLKDKYLTKATNLKCTINDRLSSTIATNKNTEIGAQFPDQIFNVASNTKAKSIYGVKASKKIIIFWASTCSHCEAEIPKFVEKYSALQAQNIQIIGLSLDSEKGAYENKVKSLPWINDSELKGWYSTYTDKYNVHATPSYFILDSNNKIIAKPDHAKDVLTYLKLN</sequence>
<evidence type="ECO:0000259" key="6">
    <source>
        <dbReference type="PROSITE" id="PS51352"/>
    </source>
</evidence>
<name>A0A1N7JQW9_9FLAO</name>
<dbReference type="PANTHER" id="PTHR42852">
    <property type="entry name" value="THIOL:DISULFIDE INTERCHANGE PROTEIN DSBE"/>
    <property type="match status" value="1"/>
</dbReference>
<dbReference type="Proteomes" id="UP000185839">
    <property type="component" value="Unassembled WGS sequence"/>
</dbReference>
<keyword evidence="3" id="KW-1015">Disulfide bond</keyword>
<keyword evidence="4" id="KW-0676">Redox-active center</keyword>
<reference evidence="8" key="1">
    <citation type="submission" date="2017-01" db="EMBL/GenBank/DDBJ databases">
        <authorList>
            <person name="Varghese N."/>
            <person name="Submissions S."/>
        </authorList>
    </citation>
    <scope>NUCLEOTIDE SEQUENCE [LARGE SCALE GENOMIC DNA]</scope>
    <source>
        <strain evidence="8">DSM 23145</strain>
    </source>
</reference>
<evidence type="ECO:0000256" key="3">
    <source>
        <dbReference type="ARBA" id="ARBA00023157"/>
    </source>
</evidence>
<protein>
    <submittedName>
        <fullName evidence="7">Thioredoxin-like</fullName>
    </submittedName>
</protein>
<dbReference type="InterPro" id="IPR013766">
    <property type="entry name" value="Thioredoxin_domain"/>
</dbReference>
<keyword evidence="8" id="KW-1185">Reference proteome</keyword>
<feature type="chain" id="PRO_5012116899" evidence="5">
    <location>
        <begin position="19"/>
        <end position="427"/>
    </location>
</feature>
<dbReference type="OrthoDB" id="6399635at2"/>
<evidence type="ECO:0000256" key="1">
    <source>
        <dbReference type="ARBA" id="ARBA00004196"/>
    </source>
</evidence>
<gene>
    <name evidence="7" type="ORF">SAMN05421789_102269</name>
</gene>
<feature type="signal peptide" evidence="5">
    <location>
        <begin position="1"/>
        <end position="18"/>
    </location>
</feature>
<dbReference type="Pfam" id="PF00578">
    <property type="entry name" value="AhpC-TSA"/>
    <property type="match status" value="1"/>
</dbReference>
<organism evidence="7 8">
    <name type="scientific">Kaistella chaponensis</name>
    <dbReference type="NCBI Taxonomy" id="713588"/>
    <lineage>
        <taxon>Bacteria</taxon>
        <taxon>Pseudomonadati</taxon>
        <taxon>Bacteroidota</taxon>
        <taxon>Flavobacteriia</taxon>
        <taxon>Flavobacteriales</taxon>
        <taxon>Weeksellaceae</taxon>
        <taxon>Chryseobacterium group</taxon>
        <taxon>Kaistella</taxon>
    </lineage>
</organism>
<accession>A0A1N7JQW9</accession>
<evidence type="ECO:0000256" key="4">
    <source>
        <dbReference type="ARBA" id="ARBA00023284"/>
    </source>
</evidence>
<dbReference type="Gene3D" id="3.40.30.10">
    <property type="entry name" value="Glutaredoxin"/>
    <property type="match status" value="1"/>
</dbReference>
<dbReference type="STRING" id="713588.SAMN05421789_102269"/>
<evidence type="ECO:0000313" key="8">
    <source>
        <dbReference type="Proteomes" id="UP000185839"/>
    </source>
</evidence>